<dbReference type="EC" id="1.2.1.41" evidence="7"/>
<keyword evidence="7" id="KW-0963">Cytoplasm</keyword>
<dbReference type="CDD" id="cd07079">
    <property type="entry name" value="ALDH_F18-19_ProA-GPR"/>
    <property type="match status" value="1"/>
</dbReference>
<evidence type="ECO:0000256" key="1">
    <source>
        <dbReference type="ARBA" id="ARBA00004985"/>
    </source>
</evidence>
<dbReference type="GO" id="GO:0004350">
    <property type="term" value="F:glutamate-5-semialdehyde dehydrogenase activity"/>
    <property type="evidence" value="ECO:0007669"/>
    <property type="project" value="UniProtKB-UniRule"/>
</dbReference>
<accession>A0A380MK20</accession>
<dbReference type="FunFam" id="3.40.309.10:FF:000006">
    <property type="entry name" value="Gamma-glutamyl phosphate reductase"/>
    <property type="match status" value="1"/>
</dbReference>
<dbReference type="Proteomes" id="UP000254575">
    <property type="component" value="Unassembled WGS sequence"/>
</dbReference>
<evidence type="ECO:0000259" key="8">
    <source>
        <dbReference type="Pfam" id="PF00171"/>
    </source>
</evidence>
<evidence type="ECO:0000256" key="7">
    <source>
        <dbReference type="HAMAP-Rule" id="MF_00412"/>
    </source>
</evidence>
<sequence>MTLIDSLGKQAKAAAPLIAAASTTQKNRALQHLAQELEAQAQHILAVNAQDMQAAGEKGLDAALAERLELNPKRIESMIDGVRQIAALPDPIGEIAAMKTNAKRLQVGRMRVPLGVIGIIYESRPNVSIDAAALCLKSGNAVILRGGSEALNTNLVLQDCIERSLQAAGLPIAAVQMIKDSDRRHVQDLLQAADYVDVLIPRGGKGLVKLVSEQARMPVIKHLDGICHIYVDKAADMDKALRIVDNGKTYRYGICGATETLLVHQDIAAVFLPSIAEIFVSKGVEIRACEQTCQLLPQAKSAVEEDWRSEYLAPIISVKIVADIDSAIAHIEAYGSHHTDAIVTENLAAAQQFLRQVDSASVMLNTPTCFADGYEYGLGAEIGISTDKIHWRGPVGLEGLTSQKFIIISDGITR</sequence>
<dbReference type="NCBIfam" id="TIGR00407">
    <property type="entry name" value="proA"/>
    <property type="match status" value="1"/>
</dbReference>
<protein>
    <recommendedName>
        <fullName evidence="7">Gamma-glutamyl phosphate reductase</fullName>
        <shortName evidence="7">GPR</shortName>
        <ecNumber evidence="7">1.2.1.41</ecNumber>
    </recommendedName>
    <alternativeName>
        <fullName evidence="7">Glutamate-5-semialdehyde dehydrogenase</fullName>
    </alternativeName>
    <alternativeName>
        <fullName evidence="7">Glutamyl-gamma-semialdehyde dehydrogenase</fullName>
        <shortName evidence="7">GSA dehydrogenase</shortName>
    </alternativeName>
</protein>
<dbReference type="Pfam" id="PF00171">
    <property type="entry name" value="Aldedh"/>
    <property type="match status" value="1"/>
</dbReference>
<comment type="pathway">
    <text evidence="1 7">Amino-acid biosynthesis; L-proline biosynthesis; L-glutamate 5-semialdehyde from L-glutamate: step 2/2.</text>
</comment>
<dbReference type="PROSITE" id="PS01223">
    <property type="entry name" value="PROA"/>
    <property type="match status" value="1"/>
</dbReference>
<dbReference type="InterPro" id="IPR012134">
    <property type="entry name" value="Glu-5-SA_DH"/>
</dbReference>
<dbReference type="AlphaFoldDB" id="A0A380MK20"/>
<dbReference type="PANTHER" id="PTHR11063:SF8">
    <property type="entry name" value="DELTA-1-PYRROLINE-5-CARBOXYLATE SYNTHASE"/>
    <property type="match status" value="1"/>
</dbReference>
<dbReference type="GO" id="GO:0005737">
    <property type="term" value="C:cytoplasm"/>
    <property type="evidence" value="ECO:0007669"/>
    <property type="project" value="UniProtKB-SubCell"/>
</dbReference>
<dbReference type="PIRSF" id="PIRSF000151">
    <property type="entry name" value="GPR"/>
    <property type="match status" value="1"/>
</dbReference>
<dbReference type="HAMAP" id="MF_00412">
    <property type="entry name" value="ProA"/>
    <property type="match status" value="1"/>
</dbReference>
<dbReference type="UniPathway" id="UPA00098">
    <property type="reaction ID" value="UER00360"/>
</dbReference>
<evidence type="ECO:0000256" key="5">
    <source>
        <dbReference type="ARBA" id="ARBA00023002"/>
    </source>
</evidence>
<dbReference type="SUPFAM" id="SSF53720">
    <property type="entry name" value="ALDH-like"/>
    <property type="match status" value="1"/>
</dbReference>
<dbReference type="EMBL" id="UHIA01000003">
    <property type="protein sequence ID" value="SUO91680.1"/>
    <property type="molecule type" value="Genomic_DNA"/>
</dbReference>
<comment type="similarity">
    <text evidence="7">Belongs to the gamma-glutamyl phosphate reductase family.</text>
</comment>
<dbReference type="GO" id="GO:0055129">
    <property type="term" value="P:L-proline biosynthetic process"/>
    <property type="evidence" value="ECO:0007669"/>
    <property type="project" value="UniProtKB-UniRule"/>
</dbReference>
<evidence type="ECO:0000313" key="10">
    <source>
        <dbReference type="Proteomes" id="UP000254575"/>
    </source>
</evidence>
<evidence type="ECO:0000256" key="2">
    <source>
        <dbReference type="ARBA" id="ARBA00022605"/>
    </source>
</evidence>
<dbReference type="InterPro" id="IPR020593">
    <property type="entry name" value="G-glutamylP_reductase_CS"/>
</dbReference>
<dbReference type="Gene3D" id="3.40.309.10">
    <property type="entry name" value="Aldehyde Dehydrogenase, Chain A, domain 2"/>
    <property type="match status" value="1"/>
</dbReference>
<dbReference type="NCBIfam" id="NF001221">
    <property type="entry name" value="PRK00197.1"/>
    <property type="match status" value="1"/>
</dbReference>
<evidence type="ECO:0000256" key="4">
    <source>
        <dbReference type="ARBA" id="ARBA00022857"/>
    </source>
</evidence>
<keyword evidence="3 7" id="KW-0641">Proline biosynthesis</keyword>
<comment type="subcellular location">
    <subcellularLocation>
        <location evidence="7">Cytoplasm</location>
    </subcellularLocation>
</comment>
<comment type="function">
    <text evidence="7">Catalyzes the NADPH-dependent reduction of L-glutamate 5-phosphate into L-glutamate 5-semialdehyde and phosphate. The product spontaneously undergoes cyclization to form 1-pyrroline-5-carboxylate.</text>
</comment>
<dbReference type="InterPro" id="IPR016161">
    <property type="entry name" value="Ald_DH/histidinol_DH"/>
</dbReference>
<evidence type="ECO:0000256" key="3">
    <source>
        <dbReference type="ARBA" id="ARBA00022650"/>
    </source>
</evidence>
<name>A0A380MK20_9GAMM</name>
<dbReference type="PANTHER" id="PTHR11063">
    <property type="entry name" value="GLUTAMATE SEMIALDEHYDE DEHYDROGENASE"/>
    <property type="match status" value="1"/>
</dbReference>
<feature type="domain" description="Aldehyde dehydrogenase" evidence="8">
    <location>
        <begin position="5"/>
        <end position="277"/>
    </location>
</feature>
<keyword evidence="4 7" id="KW-0521">NADP</keyword>
<keyword evidence="2 7" id="KW-0028">Amino-acid biosynthesis</keyword>
<dbReference type="Gene3D" id="3.40.605.10">
    <property type="entry name" value="Aldehyde Dehydrogenase, Chain A, domain 1"/>
    <property type="match status" value="1"/>
</dbReference>
<reference evidence="9 10" key="1">
    <citation type="submission" date="2018-06" db="EMBL/GenBank/DDBJ databases">
        <authorList>
            <consortium name="Pathogen Informatics"/>
            <person name="Doyle S."/>
        </authorList>
    </citation>
    <scope>NUCLEOTIDE SEQUENCE [LARGE SCALE GENOMIC DNA]</scope>
    <source>
        <strain evidence="9 10">NCTC10717</strain>
    </source>
</reference>
<organism evidence="9 10">
    <name type="scientific">Suttonella indologenes</name>
    <dbReference type="NCBI Taxonomy" id="13276"/>
    <lineage>
        <taxon>Bacteria</taxon>
        <taxon>Pseudomonadati</taxon>
        <taxon>Pseudomonadota</taxon>
        <taxon>Gammaproteobacteria</taxon>
        <taxon>Cardiobacteriales</taxon>
        <taxon>Cardiobacteriaceae</taxon>
        <taxon>Suttonella</taxon>
    </lineage>
</organism>
<keyword evidence="5 7" id="KW-0560">Oxidoreductase</keyword>
<gene>
    <name evidence="7 9" type="primary">proA</name>
    <name evidence="9" type="ORF">NCTC10717_00264</name>
</gene>
<dbReference type="InterPro" id="IPR000965">
    <property type="entry name" value="GPR_dom"/>
</dbReference>
<dbReference type="GO" id="GO:0050661">
    <property type="term" value="F:NADP binding"/>
    <property type="evidence" value="ECO:0007669"/>
    <property type="project" value="InterPro"/>
</dbReference>
<evidence type="ECO:0000256" key="6">
    <source>
        <dbReference type="ARBA" id="ARBA00049024"/>
    </source>
</evidence>
<keyword evidence="10" id="KW-1185">Reference proteome</keyword>
<dbReference type="InterPro" id="IPR016163">
    <property type="entry name" value="Ald_DH_C"/>
</dbReference>
<comment type="catalytic activity">
    <reaction evidence="6 7">
        <text>L-glutamate 5-semialdehyde + phosphate + NADP(+) = L-glutamyl 5-phosphate + NADPH + H(+)</text>
        <dbReference type="Rhea" id="RHEA:19541"/>
        <dbReference type="ChEBI" id="CHEBI:15378"/>
        <dbReference type="ChEBI" id="CHEBI:43474"/>
        <dbReference type="ChEBI" id="CHEBI:57783"/>
        <dbReference type="ChEBI" id="CHEBI:58066"/>
        <dbReference type="ChEBI" id="CHEBI:58274"/>
        <dbReference type="ChEBI" id="CHEBI:58349"/>
        <dbReference type="EC" id="1.2.1.41"/>
    </reaction>
</comment>
<proteinExistence type="inferred from homology"/>
<dbReference type="RefSeq" id="WP_172459358.1">
    <property type="nucleotide sequence ID" value="NZ_UHIA01000003.1"/>
</dbReference>
<dbReference type="InterPro" id="IPR015590">
    <property type="entry name" value="Aldehyde_DH_dom"/>
</dbReference>
<evidence type="ECO:0000313" key="9">
    <source>
        <dbReference type="EMBL" id="SUO91680.1"/>
    </source>
</evidence>
<dbReference type="InterPro" id="IPR016162">
    <property type="entry name" value="Ald_DH_N"/>
</dbReference>